<evidence type="ECO:0000313" key="4">
    <source>
        <dbReference type="EMBL" id="ADB53296.1"/>
    </source>
</evidence>
<dbReference type="GO" id="GO:0048038">
    <property type="term" value="F:quinone binding"/>
    <property type="evidence" value="ECO:0007669"/>
    <property type="project" value="TreeGrafter"/>
</dbReference>
<dbReference type="AlphaFoldDB" id="D3FBA4"/>
<dbReference type="CDD" id="cd05233">
    <property type="entry name" value="SDR_c"/>
    <property type="match status" value="1"/>
</dbReference>
<dbReference type="KEGG" id="cwo:Cwoe_4884"/>
<keyword evidence="5" id="KW-1185">Reference proteome</keyword>
<dbReference type="OrthoDB" id="9803333at2"/>
<gene>
    <name evidence="4" type="ordered locus">Cwoe_4884</name>
</gene>
<dbReference type="SMART" id="SM00822">
    <property type="entry name" value="PKS_KR"/>
    <property type="match status" value="1"/>
</dbReference>
<feature type="domain" description="Ketoreductase" evidence="3">
    <location>
        <begin position="24"/>
        <end position="206"/>
    </location>
</feature>
<dbReference type="eggNOG" id="COG1028">
    <property type="taxonomic scope" value="Bacteria"/>
</dbReference>
<sequence length="274" mass="28570">MSAEAENGQLAALAPLTPRESRPGTTVVVGAAQGIGAVVAQRLAAEPWSERVVLADLDGDGVGGVAAQLRAAGHEVDSLRVDVTDAAAVDALVERSREATRVAIVAGMFFPTPALDVTRDEFRQIVDVNLHGAYFVAQAYAKEMAAGDGGAIVCVSSIAGRMPRMRQVAYCASKAGISHALRVLGMEAAHDGVRVNTVSPGLTDTPMMRTVAGDHAAVQQMADGTLEGFRPRIPDRRVATPTDVADAIAFLLSPESDHITLQDLVVDGGELLGR</sequence>
<dbReference type="FunFam" id="3.40.50.720:FF:000084">
    <property type="entry name" value="Short-chain dehydrogenase reductase"/>
    <property type="match status" value="1"/>
</dbReference>
<dbReference type="SUPFAM" id="SSF51735">
    <property type="entry name" value="NAD(P)-binding Rossmann-fold domains"/>
    <property type="match status" value="1"/>
</dbReference>
<dbReference type="InterPro" id="IPR057326">
    <property type="entry name" value="KR_dom"/>
</dbReference>
<protein>
    <submittedName>
        <fullName evidence="4">Short-chain dehydrogenase/reductase SDR</fullName>
    </submittedName>
</protein>
<proteinExistence type="inferred from homology"/>
<dbReference type="Pfam" id="PF13561">
    <property type="entry name" value="adh_short_C2"/>
    <property type="match status" value="1"/>
</dbReference>
<name>D3FBA4_CONWI</name>
<accession>D3FBA4</accession>
<dbReference type="GO" id="GO:0006633">
    <property type="term" value="P:fatty acid biosynthetic process"/>
    <property type="evidence" value="ECO:0007669"/>
    <property type="project" value="TreeGrafter"/>
</dbReference>
<dbReference type="STRING" id="469383.Cwoe_4884"/>
<evidence type="ECO:0000259" key="3">
    <source>
        <dbReference type="SMART" id="SM00822"/>
    </source>
</evidence>
<dbReference type="PRINTS" id="PR00081">
    <property type="entry name" value="GDHRDH"/>
</dbReference>
<dbReference type="RefSeq" id="WP_012936347.1">
    <property type="nucleotide sequence ID" value="NC_013739.1"/>
</dbReference>
<reference evidence="5" key="2">
    <citation type="submission" date="2010-01" db="EMBL/GenBank/DDBJ databases">
        <title>The complete genome of Conexibacter woesei DSM 14684.</title>
        <authorList>
            <consortium name="US DOE Joint Genome Institute (JGI-PGF)"/>
            <person name="Lucas S."/>
            <person name="Copeland A."/>
            <person name="Lapidus A."/>
            <person name="Glavina del Rio T."/>
            <person name="Dalin E."/>
            <person name="Tice H."/>
            <person name="Bruce D."/>
            <person name="Goodwin L."/>
            <person name="Pitluck S."/>
            <person name="Kyrpides N."/>
            <person name="Mavromatis K."/>
            <person name="Ivanova N."/>
            <person name="Mikhailova N."/>
            <person name="Chertkov O."/>
            <person name="Brettin T."/>
            <person name="Detter J.C."/>
            <person name="Han C."/>
            <person name="Larimer F."/>
            <person name="Land M."/>
            <person name="Hauser L."/>
            <person name="Markowitz V."/>
            <person name="Cheng J.-F."/>
            <person name="Hugenholtz P."/>
            <person name="Woyke T."/>
            <person name="Wu D."/>
            <person name="Pukall R."/>
            <person name="Steenblock K."/>
            <person name="Schneider S."/>
            <person name="Klenk H.-P."/>
            <person name="Eisen J.A."/>
        </authorList>
    </citation>
    <scope>NUCLEOTIDE SEQUENCE [LARGE SCALE GENOMIC DNA]</scope>
    <source>
        <strain evidence="5">DSM 14684 / CIP 108061 / JCM 11494 / NBRC 100937 / ID131577</strain>
    </source>
</reference>
<keyword evidence="2" id="KW-0560">Oxidoreductase</keyword>
<comment type="similarity">
    <text evidence="1">Belongs to the short-chain dehydrogenases/reductases (SDR) family.</text>
</comment>
<dbReference type="PANTHER" id="PTHR42760:SF133">
    <property type="entry name" value="3-OXOACYL-[ACYL-CARRIER-PROTEIN] REDUCTASE"/>
    <property type="match status" value="1"/>
</dbReference>
<dbReference type="GO" id="GO:0016616">
    <property type="term" value="F:oxidoreductase activity, acting on the CH-OH group of donors, NAD or NADP as acceptor"/>
    <property type="evidence" value="ECO:0007669"/>
    <property type="project" value="UniProtKB-ARBA"/>
</dbReference>
<dbReference type="Gene3D" id="3.40.50.720">
    <property type="entry name" value="NAD(P)-binding Rossmann-like Domain"/>
    <property type="match status" value="1"/>
</dbReference>
<reference evidence="4 5" key="1">
    <citation type="journal article" date="2010" name="Stand. Genomic Sci.">
        <title>Complete genome sequence of Conexibacter woesei type strain (ID131577).</title>
        <authorList>
            <person name="Pukall R."/>
            <person name="Lapidus A."/>
            <person name="Glavina Del Rio T."/>
            <person name="Copeland A."/>
            <person name="Tice H."/>
            <person name="Cheng J.-F."/>
            <person name="Lucas S."/>
            <person name="Chen F."/>
            <person name="Nolan M."/>
            <person name="Bruce D."/>
            <person name="Goodwin L."/>
            <person name="Pitluck S."/>
            <person name="Mavromatis K."/>
            <person name="Ivanova N."/>
            <person name="Ovchinnikova G."/>
            <person name="Pati A."/>
            <person name="Chen A."/>
            <person name="Palaniappan K."/>
            <person name="Land M."/>
            <person name="Hauser L."/>
            <person name="Chang Y.-J."/>
            <person name="Jeffries C.D."/>
            <person name="Chain P."/>
            <person name="Meincke L."/>
            <person name="Sims D."/>
            <person name="Brettin T."/>
            <person name="Detter J.C."/>
            <person name="Rohde M."/>
            <person name="Goeker M."/>
            <person name="Bristow J."/>
            <person name="Eisen J.A."/>
            <person name="Markowitz V."/>
            <person name="Kyrpides N.C."/>
            <person name="Klenk H.-P."/>
            <person name="Hugenholtz P."/>
        </authorList>
    </citation>
    <scope>NUCLEOTIDE SEQUENCE [LARGE SCALE GENOMIC DNA]</scope>
    <source>
        <strain evidence="5">DSM 14684 / CIP 108061 / JCM 11494 / NBRC 100937 / ID131577</strain>
    </source>
</reference>
<dbReference type="HOGENOM" id="CLU_010194_1_0_11"/>
<organism evidence="4 5">
    <name type="scientific">Conexibacter woesei (strain DSM 14684 / CCUG 47730 / CIP 108061 / JCM 11494 / NBRC 100937 / ID131577)</name>
    <dbReference type="NCBI Taxonomy" id="469383"/>
    <lineage>
        <taxon>Bacteria</taxon>
        <taxon>Bacillati</taxon>
        <taxon>Actinomycetota</taxon>
        <taxon>Thermoleophilia</taxon>
        <taxon>Solirubrobacterales</taxon>
        <taxon>Conexibacteraceae</taxon>
        <taxon>Conexibacter</taxon>
    </lineage>
</organism>
<evidence type="ECO:0000256" key="2">
    <source>
        <dbReference type="ARBA" id="ARBA00023002"/>
    </source>
</evidence>
<dbReference type="Proteomes" id="UP000008229">
    <property type="component" value="Chromosome"/>
</dbReference>
<dbReference type="InterPro" id="IPR002347">
    <property type="entry name" value="SDR_fam"/>
</dbReference>
<evidence type="ECO:0000313" key="5">
    <source>
        <dbReference type="Proteomes" id="UP000008229"/>
    </source>
</evidence>
<dbReference type="EMBL" id="CP001854">
    <property type="protein sequence ID" value="ADB53296.1"/>
    <property type="molecule type" value="Genomic_DNA"/>
</dbReference>
<evidence type="ECO:0000256" key="1">
    <source>
        <dbReference type="ARBA" id="ARBA00006484"/>
    </source>
</evidence>
<dbReference type="PANTHER" id="PTHR42760">
    <property type="entry name" value="SHORT-CHAIN DEHYDROGENASES/REDUCTASES FAMILY MEMBER"/>
    <property type="match status" value="1"/>
</dbReference>
<dbReference type="InterPro" id="IPR036291">
    <property type="entry name" value="NAD(P)-bd_dom_sf"/>
</dbReference>